<keyword evidence="7" id="KW-1185">Reference proteome</keyword>
<keyword evidence="6" id="KW-0378">Hydrolase</keyword>
<evidence type="ECO:0000313" key="7">
    <source>
        <dbReference type="Proteomes" id="UP000438476"/>
    </source>
</evidence>
<dbReference type="Gene3D" id="1.10.287.1120">
    <property type="entry name" value="Bipartite methylase S protein"/>
    <property type="match status" value="1"/>
</dbReference>
<dbReference type="AlphaFoldDB" id="A0A6I4T3C3"/>
<dbReference type="InterPro" id="IPR044946">
    <property type="entry name" value="Restrct_endonuc_typeI_TRD_sf"/>
</dbReference>
<keyword evidence="6" id="KW-0540">Nuclease</keyword>
<protein>
    <submittedName>
        <fullName evidence="6">Restriction endonuclease subunit S</fullName>
    </submittedName>
</protein>
<dbReference type="PANTHER" id="PTHR30408">
    <property type="entry name" value="TYPE-1 RESTRICTION ENZYME ECOKI SPECIFICITY PROTEIN"/>
    <property type="match status" value="1"/>
</dbReference>
<dbReference type="InterPro" id="IPR000055">
    <property type="entry name" value="Restrct_endonuc_typeI_TRD"/>
</dbReference>
<gene>
    <name evidence="6" type="ORF">GRI91_05990</name>
</gene>
<proteinExistence type="inferred from homology"/>
<dbReference type="Gene3D" id="3.90.220.20">
    <property type="entry name" value="DNA methylase specificity domains"/>
    <property type="match status" value="2"/>
</dbReference>
<sequence length="408" mass="44686">MTQTANRLPQDWETVPLGEHYHFQNGVNADAQAYGRGIPFANVLEVITRTHLRVDDIPGRVTLSRDSVKAYAIRRGDVLFNRTSETHEEVGLASVYSDDAAAVFGGFVIRGRPKTETFDPTFSGYAFRAPNVRAQIVAKGQGAVRANIGQSELKSVLVPRPKPHEQRAIAAALSDADALIEGLESLIAKKRAIKQGAMQELLTGRQRLAGFSNEWPVKRLADLATFHKGKGLPKSALATFGAHPCIHYGELFTKYGAEIGEIFSSTNDVSDPFLAMKNDVLMPTSDVTPRGLAKASALFQDNVVAGGDILVIRPADLVLHGPFLSNMIRHDEEQVLKLVTGTTVFHLYASDMMNFEMPVPELSEQRAIASTLSDMGKELSALEIRLAKARQIKQGMMQELLTGRIRLI</sequence>
<comment type="similarity">
    <text evidence="1">Belongs to the type-I restriction system S methylase family.</text>
</comment>
<keyword evidence="3" id="KW-0238">DNA-binding</keyword>
<reference evidence="6 7" key="1">
    <citation type="submission" date="2019-12" db="EMBL/GenBank/DDBJ databases">
        <title>Genomic-based taxomic classification of the family Erythrobacteraceae.</title>
        <authorList>
            <person name="Xu L."/>
        </authorList>
    </citation>
    <scope>NUCLEOTIDE SEQUENCE [LARGE SCALE GENOMIC DNA]</scope>
    <source>
        <strain evidence="6 7">LMG 29518</strain>
    </source>
</reference>
<dbReference type="EMBL" id="WTYT01000002">
    <property type="protein sequence ID" value="MXO65298.1"/>
    <property type="molecule type" value="Genomic_DNA"/>
</dbReference>
<evidence type="ECO:0000313" key="6">
    <source>
        <dbReference type="EMBL" id="MXO65298.1"/>
    </source>
</evidence>
<name>A0A6I4T3C3_9SPHN</name>
<organism evidence="6 7">
    <name type="scientific">Altericroceibacterium endophyticum</name>
    <dbReference type="NCBI Taxonomy" id="1808508"/>
    <lineage>
        <taxon>Bacteria</taxon>
        <taxon>Pseudomonadati</taxon>
        <taxon>Pseudomonadota</taxon>
        <taxon>Alphaproteobacteria</taxon>
        <taxon>Sphingomonadales</taxon>
        <taxon>Erythrobacteraceae</taxon>
        <taxon>Altericroceibacterium</taxon>
    </lineage>
</organism>
<keyword evidence="6" id="KW-0255">Endonuclease</keyword>
<evidence type="ECO:0000256" key="2">
    <source>
        <dbReference type="ARBA" id="ARBA00022747"/>
    </source>
</evidence>
<dbReference type="OrthoDB" id="164285at2"/>
<dbReference type="InterPro" id="IPR052021">
    <property type="entry name" value="Type-I_RS_S_subunit"/>
</dbReference>
<dbReference type="Proteomes" id="UP000438476">
    <property type="component" value="Unassembled WGS sequence"/>
</dbReference>
<accession>A0A6I4T3C3</accession>
<dbReference type="GO" id="GO:0009307">
    <property type="term" value="P:DNA restriction-modification system"/>
    <property type="evidence" value="ECO:0007669"/>
    <property type="project" value="UniProtKB-KW"/>
</dbReference>
<dbReference type="PANTHER" id="PTHR30408:SF12">
    <property type="entry name" value="TYPE I RESTRICTION ENZYME MJAVIII SPECIFICITY SUBUNIT"/>
    <property type="match status" value="1"/>
</dbReference>
<comment type="caution">
    <text evidence="6">The sequence shown here is derived from an EMBL/GenBank/DDBJ whole genome shotgun (WGS) entry which is preliminary data.</text>
</comment>
<keyword evidence="2" id="KW-0680">Restriction system</keyword>
<evidence type="ECO:0000256" key="1">
    <source>
        <dbReference type="ARBA" id="ARBA00010923"/>
    </source>
</evidence>
<evidence type="ECO:0000256" key="4">
    <source>
        <dbReference type="SAM" id="Coils"/>
    </source>
</evidence>
<evidence type="ECO:0000256" key="3">
    <source>
        <dbReference type="ARBA" id="ARBA00023125"/>
    </source>
</evidence>
<dbReference type="Pfam" id="PF01420">
    <property type="entry name" value="Methylase_S"/>
    <property type="match status" value="1"/>
</dbReference>
<dbReference type="SUPFAM" id="SSF116734">
    <property type="entry name" value="DNA methylase specificity domain"/>
    <property type="match status" value="2"/>
</dbReference>
<dbReference type="RefSeq" id="WP_160735708.1">
    <property type="nucleotide sequence ID" value="NZ_WTYT01000002.1"/>
</dbReference>
<dbReference type="GO" id="GO:0003677">
    <property type="term" value="F:DNA binding"/>
    <property type="evidence" value="ECO:0007669"/>
    <property type="project" value="UniProtKB-KW"/>
</dbReference>
<evidence type="ECO:0000259" key="5">
    <source>
        <dbReference type="Pfam" id="PF01420"/>
    </source>
</evidence>
<dbReference type="GO" id="GO:0004519">
    <property type="term" value="F:endonuclease activity"/>
    <property type="evidence" value="ECO:0007669"/>
    <property type="project" value="UniProtKB-KW"/>
</dbReference>
<feature type="domain" description="Type I restriction modification DNA specificity" evidence="5">
    <location>
        <begin position="214"/>
        <end position="380"/>
    </location>
</feature>
<feature type="coiled-coil region" evidence="4">
    <location>
        <begin position="372"/>
        <end position="399"/>
    </location>
</feature>
<keyword evidence="4" id="KW-0175">Coiled coil</keyword>